<dbReference type="PANTHER" id="PTHR11223:SF3">
    <property type="entry name" value="EXPORTIN-5"/>
    <property type="match status" value="1"/>
</dbReference>
<dbReference type="GO" id="GO:0003723">
    <property type="term" value="F:RNA binding"/>
    <property type="evidence" value="ECO:0007669"/>
    <property type="project" value="TreeGrafter"/>
</dbReference>
<evidence type="ECO:0008006" key="3">
    <source>
        <dbReference type="Google" id="ProtNLM"/>
    </source>
</evidence>
<dbReference type="EMBL" id="CP144691">
    <property type="protein sequence ID" value="WVY95296.1"/>
    <property type="molecule type" value="Genomic_DNA"/>
</dbReference>
<accession>A0AAQ3MQJ3</accession>
<gene>
    <name evidence="1" type="ORF">V8G54_034384</name>
</gene>
<dbReference type="GO" id="GO:0006405">
    <property type="term" value="P:RNA export from nucleus"/>
    <property type="evidence" value="ECO:0007669"/>
    <property type="project" value="TreeGrafter"/>
</dbReference>
<dbReference type="Proteomes" id="UP001374535">
    <property type="component" value="Chromosome 10"/>
</dbReference>
<dbReference type="Gene3D" id="1.25.10.10">
    <property type="entry name" value="Leucine-rich Repeat Variant"/>
    <property type="match status" value="1"/>
</dbReference>
<keyword evidence="2" id="KW-1185">Reference proteome</keyword>
<sequence>MEDSVGNNGVTANNVAQAIHTALDWASTPDARLNAVAFLDSIKGGDVRALANTSFLLVKKNWSSEIRLHAYKMLQHLVRLRWEELSPAEHKNFANLSLELMSEIADPCENWALKSQTAALVAEVFIARHFLFIIFASYSVTIADFPYLDIFFGGSFTGC</sequence>
<dbReference type="InterPro" id="IPR016024">
    <property type="entry name" value="ARM-type_fold"/>
</dbReference>
<proteinExistence type="predicted"/>
<evidence type="ECO:0000313" key="2">
    <source>
        <dbReference type="Proteomes" id="UP001374535"/>
    </source>
</evidence>
<protein>
    <recommendedName>
        <fullName evidence="3">Importin N-terminal domain-containing protein</fullName>
    </recommendedName>
</protein>
<dbReference type="GO" id="GO:0006611">
    <property type="term" value="P:protein export from nucleus"/>
    <property type="evidence" value="ECO:0007669"/>
    <property type="project" value="InterPro"/>
</dbReference>
<name>A0AAQ3MQJ3_VIGMU</name>
<organism evidence="1 2">
    <name type="scientific">Vigna mungo</name>
    <name type="common">Black gram</name>
    <name type="synonym">Phaseolus mungo</name>
    <dbReference type="NCBI Taxonomy" id="3915"/>
    <lineage>
        <taxon>Eukaryota</taxon>
        <taxon>Viridiplantae</taxon>
        <taxon>Streptophyta</taxon>
        <taxon>Embryophyta</taxon>
        <taxon>Tracheophyta</taxon>
        <taxon>Spermatophyta</taxon>
        <taxon>Magnoliopsida</taxon>
        <taxon>eudicotyledons</taxon>
        <taxon>Gunneridae</taxon>
        <taxon>Pentapetalae</taxon>
        <taxon>rosids</taxon>
        <taxon>fabids</taxon>
        <taxon>Fabales</taxon>
        <taxon>Fabaceae</taxon>
        <taxon>Papilionoideae</taxon>
        <taxon>50 kb inversion clade</taxon>
        <taxon>NPAAA clade</taxon>
        <taxon>indigoferoid/millettioid clade</taxon>
        <taxon>Phaseoleae</taxon>
        <taxon>Vigna</taxon>
    </lineage>
</organism>
<dbReference type="SUPFAM" id="SSF48371">
    <property type="entry name" value="ARM repeat"/>
    <property type="match status" value="1"/>
</dbReference>
<dbReference type="PANTHER" id="PTHR11223">
    <property type="entry name" value="EXPORTIN 1/5"/>
    <property type="match status" value="1"/>
</dbReference>
<dbReference type="InterPro" id="IPR045065">
    <property type="entry name" value="XPO1/5"/>
</dbReference>
<dbReference type="InterPro" id="IPR011989">
    <property type="entry name" value="ARM-like"/>
</dbReference>
<dbReference type="GO" id="GO:0042565">
    <property type="term" value="C:RNA nuclear export complex"/>
    <property type="evidence" value="ECO:0007669"/>
    <property type="project" value="TreeGrafter"/>
</dbReference>
<reference evidence="1 2" key="1">
    <citation type="journal article" date="2023" name="Life. Sci Alliance">
        <title>Evolutionary insights into 3D genome organization and epigenetic landscape of Vigna mungo.</title>
        <authorList>
            <person name="Junaid A."/>
            <person name="Singh B."/>
            <person name="Bhatia S."/>
        </authorList>
    </citation>
    <scope>NUCLEOTIDE SEQUENCE [LARGE SCALE GENOMIC DNA]</scope>
    <source>
        <strain evidence="1">Urdbean</strain>
    </source>
</reference>
<evidence type="ECO:0000313" key="1">
    <source>
        <dbReference type="EMBL" id="WVY95296.1"/>
    </source>
</evidence>
<dbReference type="GO" id="GO:0005634">
    <property type="term" value="C:nucleus"/>
    <property type="evidence" value="ECO:0007669"/>
    <property type="project" value="TreeGrafter"/>
</dbReference>
<dbReference type="GO" id="GO:0005737">
    <property type="term" value="C:cytoplasm"/>
    <property type="evidence" value="ECO:0007669"/>
    <property type="project" value="TreeGrafter"/>
</dbReference>
<dbReference type="GO" id="GO:0005049">
    <property type="term" value="F:nuclear export signal receptor activity"/>
    <property type="evidence" value="ECO:0007669"/>
    <property type="project" value="InterPro"/>
</dbReference>
<dbReference type="AlphaFoldDB" id="A0AAQ3MQJ3"/>